<evidence type="ECO:0000256" key="16">
    <source>
        <dbReference type="PIRSR" id="PIRSR601577-2"/>
    </source>
</evidence>
<dbReference type="GO" id="GO:0016020">
    <property type="term" value="C:membrane"/>
    <property type="evidence" value="ECO:0007669"/>
    <property type="project" value="UniProtKB-SubCell"/>
</dbReference>
<keyword evidence="10 16" id="KW-0482">Metalloprotease</keyword>
<keyword evidence="7 17" id="KW-0378">Hydrolase</keyword>
<evidence type="ECO:0000313" key="19">
    <source>
        <dbReference type="EMBL" id="RNF01262.1"/>
    </source>
</evidence>
<sequence>MRHPRHATPLLPPAVLLLVTMYCVYWCTSATASQQCVFDELMRSSGPLPTAAVREVPRKEQGATQAYTVAAKAADSDWKPIRVGVSIEDLKDPTRYCTTDKDKRPNYKGNIVTCNSKDVLTASKNSTLINNILPVAIRLHTDRLLVQRINNLWKVPEFSQSSNCQHFTVPLSHKQLGVSDVDIMLYVAVGADIVTWAIPCAVETNGRPIVGAIHFTGATLPFIWPAARMAAHEIAHALGFSVEEMTRHSMLSTVTSLRGSKFPVTLVTSPLVLNMTKTHYNCDTLQGMELSQDSKGSAESHWSLRNAKDELMAPYNGYTAGFYTALTLAVFEAFGYYKAVWGMQEFMVWGNYTGCNFLDRQCPADAHTIYPRMFCDTAEQSPLCTSDRQAISKCILDIGDLFSTPREVCWTVHPVQGNSAYINSFFTCFEEGSDIFPGTATGSDSWCLDGEAIEASSKSTGGWVSDVVAVCAHVLCGDAEVSVKYLGGSDFEPCPEGATITPKSPYFRSGRIKCPKYEEVCAVAPDGSSLLPPVITDDDESDSGDGGDGGNDDLDEDCEEYYDWPDDDSAVTRTVSLALPALAFAVAVHVLL</sequence>
<dbReference type="RefSeq" id="XP_029224413.1">
    <property type="nucleotide sequence ID" value="XM_029375481.1"/>
</dbReference>
<evidence type="ECO:0000256" key="3">
    <source>
        <dbReference type="ARBA" id="ARBA00005860"/>
    </source>
</evidence>
<keyword evidence="11" id="KW-0472">Membrane</keyword>
<dbReference type="Gene3D" id="3.10.170.20">
    <property type="match status" value="1"/>
</dbReference>
<evidence type="ECO:0000256" key="13">
    <source>
        <dbReference type="ARBA" id="ARBA00023157"/>
    </source>
</evidence>
<feature type="binding site" evidence="16">
    <location>
        <position position="301"/>
    </location>
    <ligand>
        <name>Zn(2+)</name>
        <dbReference type="ChEBI" id="CHEBI:29105"/>
        <note>catalytic</note>
    </ligand>
</feature>
<feature type="binding site" evidence="16">
    <location>
        <position position="232"/>
    </location>
    <ligand>
        <name>Zn(2+)</name>
        <dbReference type="ChEBI" id="CHEBI:29105"/>
        <note>catalytic</note>
    </ligand>
</feature>
<keyword evidence="20" id="KW-1185">Reference proteome</keyword>
<feature type="compositionally biased region" description="Acidic residues" evidence="18">
    <location>
        <begin position="536"/>
        <end position="557"/>
    </location>
</feature>
<dbReference type="InterPro" id="IPR001577">
    <property type="entry name" value="Peptidase_M8"/>
</dbReference>
<comment type="cofactor">
    <cofactor evidence="16 17">
        <name>Zn(2+)</name>
        <dbReference type="ChEBI" id="CHEBI:29105"/>
    </cofactor>
    <text evidence="16 17">Binds 1 zinc ion per subunit.</text>
</comment>
<evidence type="ECO:0000256" key="7">
    <source>
        <dbReference type="ARBA" id="ARBA00022801"/>
    </source>
</evidence>
<dbReference type="PANTHER" id="PTHR10942:SF0">
    <property type="entry name" value="LEISHMANOLYSIN-LIKE PEPTIDASE"/>
    <property type="match status" value="1"/>
</dbReference>
<keyword evidence="13" id="KW-1015">Disulfide bond</keyword>
<comment type="similarity">
    <text evidence="3 17">Belongs to the peptidase M8 family.</text>
</comment>
<comment type="caution">
    <text evidence="19">The sequence shown here is derived from an EMBL/GenBank/DDBJ whole genome shotgun (WGS) entry which is preliminary data.</text>
</comment>
<evidence type="ECO:0000256" key="4">
    <source>
        <dbReference type="ARBA" id="ARBA00022670"/>
    </source>
</evidence>
<keyword evidence="9" id="KW-0130">Cell adhesion</keyword>
<dbReference type="EC" id="3.4.24.-" evidence="17"/>
<comment type="subcellular location">
    <subcellularLocation>
        <location evidence="2">Membrane</location>
    </subcellularLocation>
</comment>
<dbReference type="SUPFAM" id="SSF55486">
    <property type="entry name" value="Metalloproteases ('zincins'), catalytic domain"/>
    <property type="match status" value="1"/>
</dbReference>
<dbReference type="OrthoDB" id="527990at2759"/>
<keyword evidence="8 16" id="KW-0862">Zinc</keyword>
<proteinExistence type="inferred from homology"/>
<dbReference type="Gene3D" id="3.90.132.10">
    <property type="entry name" value="Leishmanolysin , domain 2"/>
    <property type="match status" value="1"/>
</dbReference>
<dbReference type="GO" id="GO:0046872">
    <property type="term" value="F:metal ion binding"/>
    <property type="evidence" value="ECO:0007669"/>
    <property type="project" value="UniProtKB-KW"/>
</dbReference>
<keyword evidence="14" id="KW-0325">Glycoprotein</keyword>
<feature type="region of interest" description="Disordered" evidence="18">
    <location>
        <begin position="528"/>
        <end position="557"/>
    </location>
</feature>
<name>A0A3R7NDX7_9TRYP</name>
<evidence type="ECO:0000256" key="5">
    <source>
        <dbReference type="ARBA" id="ARBA00022723"/>
    </source>
</evidence>
<gene>
    <name evidence="19" type="ORF">Tco025E_08637</name>
</gene>
<dbReference type="EMBL" id="MKKU01000835">
    <property type="protein sequence ID" value="RNF01262.1"/>
    <property type="molecule type" value="Genomic_DNA"/>
</dbReference>
<evidence type="ECO:0000256" key="6">
    <source>
        <dbReference type="ARBA" id="ARBA00022729"/>
    </source>
</evidence>
<evidence type="ECO:0000256" key="8">
    <source>
        <dbReference type="ARBA" id="ARBA00022833"/>
    </source>
</evidence>
<dbReference type="PRINTS" id="PR00782">
    <property type="entry name" value="LSHMANOLYSIN"/>
</dbReference>
<organism evidence="19 20">
    <name type="scientific">Trypanosoma conorhini</name>
    <dbReference type="NCBI Taxonomy" id="83891"/>
    <lineage>
        <taxon>Eukaryota</taxon>
        <taxon>Discoba</taxon>
        <taxon>Euglenozoa</taxon>
        <taxon>Kinetoplastea</taxon>
        <taxon>Metakinetoplastina</taxon>
        <taxon>Trypanosomatida</taxon>
        <taxon>Trypanosomatidae</taxon>
        <taxon>Trypanosoma</taxon>
    </lineage>
</organism>
<protein>
    <recommendedName>
        <fullName evidence="17">Leishmanolysin-like peptidase</fullName>
        <ecNumber evidence="17">3.4.24.-</ecNumber>
    </recommendedName>
</protein>
<dbReference type="GO" id="GO:0004222">
    <property type="term" value="F:metalloendopeptidase activity"/>
    <property type="evidence" value="ECO:0007669"/>
    <property type="project" value="UniProtKB-UniRule"/>
</dbReference>
<evidence type="ECO:0000256" key="17">
    <source>
        <dbReference type="RuleBase" id="RU366077"/>
    </source>
</evidence>
<keyword evidence="12" id="KW-0865">Zymogen</keyword>
<dbReference type="Pfam" id="PF01457">
    <property type="entry name" value="Peptidase_M8"/>
    <property type="match status" value="1"/>
</dbReference>
<feature type="binding site" evidence="16">
    <location>
        <position position="236"/>
    </location>
    <ligand>
        <name>Zn(2+)</name>
        <dbReference type="ChEBI" id="CHEBI:29105"/>
        <note>catalytic</note>
    </ligand>
</feature>
<dbReference type="Gene3D" id="2.10.55.10">
    <property type="entry name" value="Leishmanolysin domain 3"/>
    <property type="match status" value="1"/>
</dbReference>
<accession>A0A3R7NDX7</accession>
<dbReference type="Proteomes" id="UP000284403">
    <property type="component" value="Unassembled WGS sequence"/>
</dbReference>
<evidence type="ECO:0000256" key="15">
    <source>
        <dbReference type="PIRSR" id="PIRSR601577-1"/>
    </source>
</evidence>
<feature type="chain" id="PRO_5023975808" description="Leishmanolysin-like peptidase" evidence="17">
    <location>
        <begin position="33"/>
        <end position="592"/>
    </location>
</feature>
<reference evidence="19 20" key="1">
    <citation type="journal article" date="2018" name="BMC Genomics">
        <title>Genomic comparison of Trypanosoma conorhini and Trypanosoma rangeli to Trypanosoma cruzi strains of high and low virulence.</title>
        <authorList>
            <person name="Bradwell K.R."/>
            <person name="Koparde V.N."/>
            <person name="Matveyev A.V."/>
            <person name="Serrano M.G."/>
            <person name="Alves J.M."/>
            <person name="Parikh H."/>
            <person name="Huang B."/>
            <person name="Lee V."/>
            <person name="Espinosa-Alvarez O."/>
            <person name="Ortiz P.A."/>
            <person name="Costa-Martins A.G."/>
            <person name="Teixeira M.M."/>
            <person name="Buck G.A."/>
        </authorList>
    </citation>
    <scope>NUCLEOTIDE SEQUENCE [LARGE SCALE GENOMIC DNA]</scope>
    <source>
        <strain evidence="19 20">025E</strain>
    </source>
</reference>
<dbReference type="PANTHER" id="PTHR10942">
    <property type="entry name" value="LEISHMANOLYSIN-LIKE PEPTIDASE"/>
    <property type="match status" value="1"/>
</dbReference>
<dbReference type="Gene3D" id="2.30.34.10">
    <property type="entry name" value="Leishmanolysin domain 4"/>
    <property type="match status" value="1"/>
</dbReference>
<evidence type="ECO:0000256" key="18">
    <source>
        <dbReference type="SAM" id="MobiDB-lite"/>
    </source>
</evidence>
<evidence type="ECO:0000256" key="14">
    <source>
        <dbReference type="ARBA" id="ARBA00023180"/>
    </source>
</evidence>
<comment type="catalytic activity">
    <reaction evidence="1">
        <text>Preference for hydrophobic residues at P1 and P1' and basic residues at P2' and P3'. A model nonapeptide is cleaved at -Ala-Tyr-|-Leu-Lys-Lys-.</text>
        <dbReference type="EC" id="3.4.24.36"/>
    </reaction>
</comment>
<evidence type="ECO:0000256" key="10">
    <source>
        <dbReference type="ARBA" id="ARBA00023049"/>
    </source>
</evidence>
<dbReference type="GO" id="GO:0005737">
    <property type="term" value="C:cytoplasm"/>
    <property type="evidence" value="ECO:0007669"/>
    <property type="project" value="TreeGrafter"/>
</dbReference>
<evidence type="ECO:0000256" key="12">
    <source>
        <dbReference type="ARBA" id="ARBA00023145"/>
    </source>
</evidence>
<evidence type="ECO:0000256" key="11">
    <source>
        <dbReference type="ARBA" id="ARBA00023136"/>
    </source>
</evidence>
<dbReference type="AlphaFoldDB" id="A0A3R7NDX7"/>
<dbReference type="GO" id="GO:0006508">
    <property type="term" value="P:proteolysis"/>
    <property type="evidence" value="ECO:0007669"/>
    <property type="project" value="UniProtKB-KW"/>
</dbReference>
<keyword evidence="5 16" id="KW-0479">Metal-binding</keyword>
<evidence type="ECO:0000256" key="1">
    <source>
        <dbReference type="ARBA" id="ARBA00001249"/>
    </source>
</evidence>
<feature type="signal peptide" evidence="17">
    <location>
        <begin position="1"/>
        <end position="32"/>
    </location>
</feature>
<evidence type="ECO:0000313" key="20">
    <source>
        <dbReference type="Proteomes" id="UP000284403"/>
    </source>
</evidence>
<evidence type="ECO:0000256" key="2">
    <source>
        <dbReference type="ARBA" id="ARBA00004370"/>
    </source>
</evidence>
<dbReference type="GeneID" id="40322248"/>
<evidence type="ECO:0000256" key="9">
    <source>
        <dbReference type="ARBA" id="ARBA00022889"/>
    </source>
</evidence>
<feature type="active site" evidence="15">
    <location>
        <position position="233"/>
    </location>
</feature>
<keyword evidence="4 17" id="KW-0645">Protease</keyword>
<keyword evidence="6 17" id="KW-0732">Signal</keyword>
<dbReference type="GO" id="GO:0007155">
    <property type="term" value="P:cell adhesion"/>
    <property type="evidence" value="ECO:0007669"/>
    <property type="project" value="UniProtKB-KW"/>
</dbReference>